<name>A0A0J8DWY5_BETVV</name>
<evidence type="ECO:0000256" key="1">
    <source>
        <dbReference type="ARBA" id="ARBA00008932"/>
    </source>
</evidence>
<keyword evidence="3" id="KW-1133">Transmembrane helix</keyword>
<evidence type="ECO:0000256" key="2">
    <source>
        <dbReference type="SAM" id="Coils"/>
    </source>
</evidence>
<feature type="transmembrane region" description="Helical" evidence="3">
    <location>
        <begin position="283"/>
        <end position="306"/>
    </location>
</feature>
<keyword evidence="3" id="KW-0812">Transmembrane</keyword>
<dbReference type="Proteomes" id="UP000035740">
    <property type="component" value="Unassembled WGS sequence"/>
</dbReference>
<dbReference type="PROSITE" id="PS50202">
    <property type="entry name" value="MSP"/>
    <property type="match status" value="1"/>
</dbReference>
<dbReference type="PANTHER" id="PTHR10809">
    <property type="entry name" value="VESICLE-ASSOCIATED MEMBRANE PROTEIN-ASSOCIATED PROTEIN"/>
    <property type="match status" value="1"/>
</dbReference>
<sequence length="307" mass="34014">MSAELLDIHPRELCFTVEAKKQSSCSIQLGNKTDQHVAYKVKTTSPKKYCVRPNVGIIKPNGKSDFTVTMQVQCAAPLDLQCKDKFLIQSAVIPFGTAEEDITSDMFAKDSGKPIDERKLRVILVGLPQSPVLAPVTGITYQDPLHGILQNDKIPSGVENLAPTHKESEGLKNAKPAVAIRLNSDAGTILTDDANELAIATSTDTREVNNVEEMKLFKNEMEDDLRKEFEELKSKVDALGSKLVEAELIIAKLTEERMKTMQEKEMVKRELALMKHRLGGKTVHMGFPLLYICMVALISLSVGYLMQ</sequence>
<evidence type="ECO:0000313" key="6">
    <source>
        <dbReference type="Proteomes" id="UP000035740"/>
    </source>
</evidence>
<dbReference type="OrthoDB" id="264603at2759"/>
<organism evidence="5 6">
    <name type="scientific">Beta vulgaris subsp. vulgaris</name>
    <name type="common">Beet</name>
    <dbReference type="NCBI Taxonomy" id="3555"/>
    <lineage>
        <taxon>Eukaryota</taxon>
        <taxon>Viridiplantae</taxon>
        <taxon>Streptophyta</taxon>
        <taxon>Embryophyta</taxon>
        <taxon>Tracheophyta</taxon>
        <taxon>Spermatophyta</taxon>
        <taxon>Magnoliopsida</taxon>
        <taxon>eudicotyledons</taxon>
        <taxon>Gunneridae</taxon>
        <taxon>Pentapetalae</taxon>
        <taxon>Caryophyllales</taxon>
        <taxon>Chenopodiaceae</taxon>
        <taxon>Betoideae</taxon>
        <taxon>Beta</taxon>
    </lineage>
</organism>
<dbReference type="InterPro" id="IPR013783">
    <property type="entry name" value="Ig-like_fold"/>
</dbReference>
<feature type="coiled-coil region" evidence="2">
    <location>
        <begin position="222"/>
        <end position="270"/>
    </location>
</feature>
<evidence type="ECO:0000313" key="5">
    <source>
        <dbReference type="EMBL" id="KMS95375.1"/>
    </source>
</evidence>
<dbReference type="PANTHER" id="PTHR10809:SF148">
    <property type="entry name" value="OS01G0936800 PROTEIN"/>
    <property type="match status" value="1"/>
</dbReference>
<dbReference type="PIRSF" id="PIRSF019693">
    <property type="entry name" value="VAMP-associated"/>
    <property type="match status" value="1"/>
</dbReference>
<keyword evidence="2" id="KW-0175">Coiled coil</keyword>
<dbReference type="InterPro" id="IPR008962">
    <property type="entry name" value="PapD-like_sf"/>
</dbReference>
<evidence type="ECO:0000259" key="4">
    <source>
        <dbReference type="PROSITE" id="PS50202"/>
    </source>
</evidence>
<protein>
    <recommendedName>
        <fullName evidence="4">MSP domain-containing protein</fullName>
    </recommendedName>
</protein>
<proteinExistence type="inferred from homology"/>
<keyword evidence="3" id="KW-0472">Membrane</keyword>
<dbReference type="OMA" id="YIEECKL"/>
<dbReference type="InterPro" id="IPR000535">
    <property type="entry name" value="MSP_dom"/>
</dbReference>
<dbReference type="Pfam" id="PF00635">
    <property type="entry name" value="Motile_Sperm"/>
    <property type="match status" value="1"/>
</dbReference>
<dbReference type="Gene3D" id="2.60.40.10">
    <property type="entry name" value="Immunoglobulins"/>
    <property type="match status" value="1"/>
</dbReference>
<reference evidence="5 6" key="1">
    <citation type="journal article" date="2014" name="Nature">
        <title>The genome of the recently domesticated crop plant sugar beet (Beta vulgaris).</title>
        <authorList>
            <person name="Dohm J.C."/>
            <person name="Minoche A.E."/>
            <person name="Holtgrawe D."/>
            <person name="Capella-Gutierrez S."/>
            <person name="Zakrzewski F."/>
            <person name="Tafer H."/>
            <person name="Rupp O."/>
            <person name="Sorensen T.R."/>
            <person name="Stracke R."/>
            <person name="Reinhardt R."/>
            <person name="Goesmann A."/>
            <person name="Kraft T."/>
            <person name="Schulz B."/>
            <person name="Stadler P.F."/>
            <person name="Schmidt T."/>
            <person name="Gabaldon T."/>
            <person name="Lehrach H."/>
            <person name="Weisshaar B."/>
            <person name="Himmelbauer H."/>
        </authorList>
    </citation>
    <scope>NUCLEOTIDE SEQUENCE [LARGE SCALE GENOMIC DNA]</scope>
    <source>
        <tissue evidence="5">Taproot</tissue>
    </source>
</reference>
<dbReference type="GO" id="GO:0090158">
    <property type="term" value="P:endoplasmic reticulum membrane organization"/>
    <property type="evidence" value="ECO:0007669"/>
    <property type="project" value="TreeGrafter"/>
</dbReference>
<dbReference type="EMBL" id="KQ090478">
    <property type="protein sequence ID" value="KMS95375.1"/>
    <property type="molecule type" value="Genomic_DNA"/>
</dbReference>
<dbReference type="SUPFAM" id="SSF49354">
    <property type="entry name" value="PapD-like"/>
    <property type="match status" value="1"/>
</dbReference>
<dbReference type="InterPro" id="IPR016763">
    <property type="entry name" value="VAP"/>
</dbReference>
<dbReference type="eggNOG" id="KOG0439">
    <property type="taxonomic scope" value="Eukaryota"/>
</dbReference>
<accession>A0A0J8DWY5</accession>
<evidence type="ECO:0000256" key="3">
    <source>
        <dbReference type="SAM" id="Phobius"/>
    </source>
</evidence>
<dbReference type="GO" id="GO:0005789">
    <property type="term" value="C:endoplasmic reticulum membrane"/>
    <property type="evidence" value="ECO:0007669"/>
    <property type="project" value="InterPro"/>
</dbReference>
<comment type="similarity">
    <text evidence="1">Belongs to the VAMP-associated protein (VAP) (TC 9.B.17) family.</text>
</comment>
<dbReference type="GO" id="GO:0061817">
    <property type="term" value="P:endoplasmic reticulum-plasma membrane tethering"/>
    <property type="evidence" value="ECO:0007669"/>
    <property type="project" value="TreeGrafter"/>
</dbReference>
<dbReference type="Gramene" id="KMS95375">
    <property type="protein sequence ID" value="KMS95375"/>
    <property type="gene ID" value="BVRB_008820"/>
</dbReference>
<dbReference type="FunFam" id="2.60.40.10:FF:000813">
    <property type="entry name" value="Vesicle-associated protein 1-1"/>
    <property type="match status" value="1"/>
</dbReference>
<dbReference type="AlphaFoldDB" id="A0A0J8DWY5"/>
<keyword evidence="6" id="KW-1185">Reference proteome</keyword>
<gene>
    <name evidence="5" type="ORF">BVRB_008820</name>
</gene>
<dbReference type="GO" id="GO:0005886">
    <property type="term" value="C:plasma membrane"/>
    <property type="evidence" value="ECO:0007669"/>
    <property type="project" value="TreeGrafter"/>
</dbReference>
<feature type="domain" description="MSP" evidence="4">
    <location>
        <begin position="5"/>
        <end position="125"/>
    </location>
</feature>